<gene>
    <name evidence="1" type="ORF">REBECCA_320</name>
</gene>
<dbReference type="EMBL" id="MK514281">
    <property type="protein sequence ID" value="QBP07425.1"/>
    <property type="molecule type" value="Genomic_DNA"/>
</dbReference>
<accession>A0A482IDC3</accession>
<proteinExistence type="predicted"/>
<reference evidence="1 2" key="1">
    <citation type="submission" date="2019-02" db="EMBL/GenBank/DDBJ databases">
        <authorList>
            <person name="Eardley R."/>
            <person name="Sharma R."/>
            <person name="Beatty N."/>
            <person name="Choi M.C."/>
            <person name="Duncan S."/>
            <person name="Fajardo C.P."/>
            <person name="Ferguson H.P."/>
            <person name="Kruger J.L."/>
            <person name="Webb C.J."/>
            <person name="Grose J.H."/>
        </authorList>
    </citation>
    <scope>NUCLEOTIDE SEQUENCE [LARGE SCALE GENOMIC DNA]</scope>
</reference>
<organism evidence="1 2">
    <name type="scientific">Erwinia phage Rebecca</name>
    <dbReference type="NCBI Taxonomy" id="2530026"/>
    <lineage>
        <taxon>Viruses</taxon>
        <taxon>Duplodnaviria</taxon>
        <taxon>Heunggongvirae</taxon>
        <taxon>Uroviricota</taxon>
        <taxon>Caudoviricetes</taxon>
        <taxon>Chimalliviridae</taxon>
        <taxon>Agricanvirus</taxon>
        <taxon>Agricanvirus ray</taxon>
    </lineage>
</organism>
<protein>
    <submittedName>
        <fullName evidence="1">Putative virion structural protein</fullName>
    </submittedName>
</protein>
<dbReference type="Proteomes" id="UP000294542">
    <property type="component" value="Segment"/>
</dbReference>
<name>A0A482IDC3_9CAUD</name>
<sequence length="237" mass="25569">MLELLMIGRKKATGGGIPADLGPGPASMLGYYERPDGGNSGYFGTFTNFVSTAGLCQSIGLTAGYQQTENATWHKFLLDGKILFIPTNYIVRNLHWNYIYNAGAVYGDDSFGLYQSPTPTAQSAKHVTVDGRVYRVRLVSISNGDPALTGQIDKTTEWGRLMYPIDPTVDASNTEAGKKWGNVGLLLSSTQILAKETYASTPASSLVVVTNSTTRSAQSKSTAPSNCTWRPILELVQ</sequence>
<evidence type="ECO:0000313" key="2">
    <source>
        <dbReference type="Proteomes" id="UP000294542"/>
    </source>
</evidence>
<evidence type="ECO:0000313" key="1">
    <source>
        <dbReference type="EMBL" id="QBP07425.1"/>
    </source>
</evidence>